<keyword evidence="10" id="KW-1185">Reference proteome</keyword>
<evidence type="ECO:0000313" key="10">
    <source>
        <dbReference type="Proteomes" id="UP000278222"/>
    </source>
</evidence>
<keyword evidence="3" id="KW-1003">Cell membrane</keyword>
<keyword evidence="2 7" id="KW-0813">Transport</keyword>
<keyword evidence="6 7" id="KW-0472">Membrane</keyword>
<evidence type="ECO:0000256" key="6">
    <source>
        <dbReference type="ARBA" id="ARBA00023136"/>
    </source>
</evidence>
<dbReference type="GO" id="GO:0055085">
    <property type="term" value="P:transmembrane transport"/>
    <property type="evidence" value="ECO:0007669"/>
    <property type="project" value="InterPro"/>
</dbReference>
<dbReference type="OrthoDB" id="8138334at2"/>
<evidence type="ECO:0000256" key="5">
    <source>
        <dbReference type="ARBA" id="ARBA00022989"/>
    </source>
</evidence>
<dbReference type="InterPro" id="IPR035906">
    <property type="entry name" value="MetI-like_sf"/>
</dbReference>
<dbReference type="SUPFAM" id="SSF161098">
    <property type="entry name" value="MetI-like"/>
    <property type="match status" value="1"/>
</dbReference>
<feature type="transmembrane region" description="Helical" evidence="7">
    <location>
        <begin position="96"/>
        <end position="114"/>
    </location>
</feature>
<dbReference type="Proteomes" id="UP000278222">
    <property type="component" value="Unassembled WGS sequence"/>
</dbReference>
<reference evidence="9 10" key="1">
    <citation type="submission" date="2018-11" db="EMBL/GenBank/DDBJ databases">
        <title>Genomic Encyclopedia of Type Strains, Phase IV (KMG-IV): sequencing the most valuable type-strain genomes for metagenomic binning, comparative biology and taxonomic classification.</title>
        <authorList>
            <person name="Goeker M."/>
        </authorList>
    </citation>
    <scope>NUCLEOTIDE SEQUENCE [LARGE SCALE GENOMIC DNA]</scope>
    <source>
        <strain evidence="9 10">DSM 5900</strain>
    </source>
</reference>
<name>A0A3N1MDI2_9PROT</name>
<comment type="subcellular location">
    <subcellularLocation>
        <location evidence="1 7">Cell membrane</location>
        <topology evidence="1 7">Multi-pass membrane protein</topology>
    </subcellularLocation>
</comment>
<evidence type="ECO:0000256" key="4">
    <source>
        <dbReference type="ARBA" id="ARBA00022692"/>
    </source>
</evidence>
<evidence type="ECO:0000256" key="7">
    <source>
        <dbReference type="RuleBase" id="RU363032"/>
    </source>
</evidence>
<dbReference type="AlphaFoldDB" id="A0A3N1MDI2"/>
<feature type="domain" description="ABC transmembrane type-1" evidence="8">
    <location>
        <begin position="56"/>
        <end position="234"/>
    </location>
</feature>
<dbReference type="InterPro" id="IPR000515">
    <property type="entry name" value="MetI-like"/>
</dbReference>
<keyword evidence="4 7" id="KW-0812">Transmembrane</keyword>
<dbReference type="Pfam" id="PF00528">
    <property type="entry name" value="BPD_transp_1"/>
    <property type="match status" value="1"/>
</dbReference>
<dbReference type="PANTHER" id="PTHR30151">
    <property type="entry name" value="ALKANE SULFONATE ABC TRANSPORTER-RELATED, MEMBRANE SUBUNIT"/>
    <property type="match status" value="1"/>
</dbReference>
<gene>
    <name evidence="9" type="ORF">EDC65_0978</name>
</gene>
<feature type="transmembrane region" description="Helical" evidence="7">
    <location>
        <begin position="183"/>
        <end position="206"/>
    </location>
</feature>
<evidence type="ECO:0000313" key="9">
    <source>
        <dbReference type="EMBL" id="ROQ01791.1"/>
    </source>
</evidence>
<comment type="similarity">
    <text evidence="7">Belongs to the binding-protein-dependent transport system permease family.</text>
</comment>
<keyword evidence="5 7" id="KW-1133">Transmembrane helix</keyword>
<organism evidence="9 10">
    <name type="scientific">Stella humosa</name>
    <dbReference type="NCBI Taxonomy" id="94"/>
    <lineage>
        <taxon>Bacteria</taxon>
        <taxon>Pseudomonadati</taxon>
        <taxon>Pseudomonadota</taxon>
        <taxon>Alphaproteobacteria</taxon>
        <taxon>Rhodospirillales</taxon>
        <taxon>Stellaceae</taxon>
        <taxon>Stella</taxon>
    </lineage>
</organism>
<protein>
    <submittedName>
        <fullName evidence="9">NitT/TauT family transport system permease protein</fullName>
    </submittedName>
</protein>
<feature type="transmembrane region" description="Helical" evidence="7">
    <location>
        <begin position="121"/>
        <end position="138"/>
    </location>
</feature>
<dbReference type="PANTHER" id="PTHR30151:SF0">
    <property type="entry name" value="ABC TRANSPORTER PERMEASE PROTEIN MJ0413-RELATED"/>
    <property type="match status" value="1"/>
</dbReference>
<dbReference type="RefSeq" id="WP_123688520.1">
    <property type="nucleotide sequence ID" value="NZ_AP019700.1"/>
</dbReference>
<feature type="transmembrane region" description="Helical" evidence="7">
    <location>
        <begin position="218"/>
        <end position="239"/>
    </location>
</feature>
<sequence length="250" mass="27935">MTRYGWIRLGIVVAFFGWLEAIARLGYVKRQTLIPPSEMVTSLVDILSTGRMNHDIQATLLTVAAALCSAVSVGFVAGVILHRLPPLRRLMDPLFAAYYAVPHFVFYPIFIVLFGMTRVPLVILGFLFAVVAMIINTMNGLDRIPRVLIKVARTNRLGPVQTAWYIVLPSTAPYLFTGIKLSVAYSFIGVIAGEFILSGIGIGHQIAYAYDNFDNRTMYGLLLFILGLVTTVNMSLWSYEQRLLRRRSRG</sequence>
<proteinExistence type="inferred from homology"/>
<feature type="transmembrane region" description="Helical" evidence="7">
    <location>
        <begin position="60"/>
        <end position="84"/>
    </location>
</feature>
<comment type="caution">
    <text evidence="9">The sequence shown here is derived from an EMBL/GenBank/DDBJ whole genome shotgun (WGS) entry which is preliminary data.</text>
</comment>
<evidence type="ECO:0000259" key="8">
    <source>
        <dbReference type="PROSITE" id="PS50928"/>
    </source>
</evidence>
<evidence type="ECO:0000256" key="1">
    <source>
        <dbReference type="ARBA" id="ARBA00004651"/>
    </source>
</evidence>
<accession>A0A3N1MDI2</accession>
<evidence type="ECO:0000256" key="3">
    <source>
        <dbReference type="ARBA" id="ARBA00022475"/>
    </source>
</evidence>
<dbReference type="Gene3D" id="1.10.3720.10">
    <property type="entry name" value="MetI-like"/>
    <property type="match status" value="1"/>
</dbReference>
<feature type="transmembrane region" description="Helical" evidence="7">
    <location>
        <begin position="6"/>
        <end position="27"/>
    </location>
</feature>
<dbReference type="CDD" id="cd06261">
    <property type="entry name" value="TM_PBP2"/>
    <property type="match status" value="1"/>
</dbReference>
<dbReference type="GO" id="GO:0005886">
    <property type="term" value="C:plasma membrane"/>
    <property type="evidence" value="ECO:0007669"/>
    <property type="project" value="UniProtKB-SubCell"/>
</dbReference>
<evidence type="ECO:0000256" key="2">
    <source>
        <dbReference type="ARBA" id="ARBA00022448"/>
    </source>
</evidence>
<dbReference type="EMBL" id="RJKX01000011">
    <property type="protein sequence ID" value="ROQ01791.1"/>
    <property type="molecule type" value="Genomic_DNA"/>
</dbReference>
<dbReference type="PROSITE" id="PS50928">
    <property type="entry name" value="ABC_TM1"/>
    <property type="match status" value="1"/>
</dbReference>